<dbReference type="GO" id="GO:0008460">
    <property type="term" value="F:dTDP-glucose 4,6-dehydratase activity"/>
    <property type="evidence" value="ECO:0007669"/>
    <property type="project" value="UniProtKB-EC"/>
</dbReference>
<dbReference type="EC" id="4.2.1.46" evidence="4 7"/>
<evidence type="ECO:0000313" key="10">
    <source>
        <dbReference type="Proteomes" id="UP000532373"/>
    </source>
</evidence>
<evidence type="ECO:0000259" key="8">
    <source>
        <dbReference type="Pfam" id="PF16363"/>
    </source>
</evidence>
<dbReference type="RefSeq" id="WP_312880727.1">
    <property type="nucleotide sequence ID" value="NZ_JACHGI010000002.1"/>
</dbReference>
<dbReference type="InterPro" id="IPR020904">
    <property type="entry name" value="Sc_DH/Rdtase_CS"/>
</dbReference>
<dbReference type="PROSITE" id="PS00061">
    <property type="entry name" value="ADH_SHORT"/>
    <property type="match status" value="1"/>
</dbReference>
<keyword evidence="5" id="KW-0520">NAD</keyword>
<feature type="domain" description="NAD(P)-binding" evidence="8">
    <location>
        <begin position="9"/>
        <end position="328"/>
    </location>
</feature>
<dbReference type="Pfam" id="PF16363">
    <property type="entry name" value="GDP_Man_Dehyd"/>
    <property type="match status" value="1"/>
</dbReference>
<sequence length="359" mass="40242">MKNVLQTVLVTGGAGFIGSAVCRHLVATGKYRVVNLDKLTYAGNLTSLRALEGNPNYAFRHADICDTDKVRQILANEAVDLVMHLAAESHVDRSIDGPMAFVTTNVVGTASLLQATLDHWRTLGDEARERFRFHHVSTDEVFGDLPFDSGIFTEESPYKPSSPYSASKAASDHFVRAWHETYGLPVVLSNCSNNYGPYHFPEKLIPLVIANALDEQPLPVYGKGANIRDWLFVEDHARALEAVMTKGRIGESYNIGGRAERTNLEVVETICALLDARRPRADGRSHLDLITYVTDRPGHDRRYAIDPTKSEQELGWTPQETFETGLARTVDWYLANGWWWRPLREQRFDGTRQGLVTTK</sequence>
<evidence type="ECO:0000256" key="3">
    <source>
        <dbReference type="ARBA" id="ARBA00008178"/>
    </source>
</evidence>
<dbReference type="PANTHER" id="PTHR43000">
    <property type="entry name" value="DTDP-D-GLUCOSE 4,6-DEHYDRATASE-RELATED"/>
    <property type="match status" value="1"/>
</dbReference>
<dbReference type="SUPFAM" id="SSF51735">
    <property type="entry name" value="NAD(P)-binding Rossmann-fold domains"/>
    <property type="match status" value="1"/>
</dbReference>
<comment type="catalytic activity">
    <reaction evidence="1 7">
        <text>dTDP-alpha-D-glucose = dTDP-4-dehydro-6-deoxy-alpha-D-glucose + H2O</text>
        <dbReference type="Rhea" id="RHEA:17221"/>
        <dbReference type="ChEBI" id="CHEBI:15377"/>
        <dbReference type="ChEBI" id="CHEBI:57477"/>
        <dbReference type="ChEBI" id="CHEBI:57649"/>
        <dbReference type="EC" id="4.2.1.46"/>
    </reaction>
</comment>
<comment type="cofactor">
    <cofactor evidence="2 7">
        <name>NAD(+)</name>
        <dbReference type="ChEBI" id="CHEBI:57540"/>
    </cofactor>
</comment>
<evidence type="ECO:0000256" key="2">
    <source>
        <dbReference type="ARBA" id="ARBA00001911"/>
    </source>
</evidence>
<dbReference type="InterPro" id="IPR036291">
    <property type="entry name" value="NAD(P)-bd_dom_sf"/>
</dbReference>
<dbReference type="CDD" id="cd05246">
    <property type="entry name" value="dTDP_GD_SDR_e"/>
    <property type="match status" value="1"/>
</dbReference>
<organism evidence="9 10">
    <name type="scientific">Aminobacter carboxidus</name>
    <dbReference type="NCBI Taxonomy" id="376165"/>
    <lineage>
        <taxon>Bacteria</taxon>
        <taxon>Pseudomonadati</taxon>
        <taxon>Pseudomonadota</taxon>
        <taxon>Alphaproteobacteria</taxon>
        <taxon>Hyphomicrobiales</taxon>
        <taxon>Phyllobacteriaceae</taxon>
        <taxon>Aminobacter</taxon>
    </lineage>
</organism>
<proteinExistence type="inferred from homology"/>
<evidence type="ECO:0000256" key="5">
    <source>
        <dbReference type="ARBA" id="ARBA00023027"/>
    </source>
</evidence>
<accession>A0A8E2BB72</accession>
<dbReference type="Proteomes" id="UP000532373">
    <property type="component" value="Unassembled WGS sequence"/>
</dbReference>
<gene>
    <name evidence="9" type="ORF">HNQ96_001376</name>
</gene>
<evidence type="ECO:0000256" key="1">
    <source>
        <dbReference type="ARBA" id="ARBA00001539"/>
    </source>
</evidence>
<comment type="similarity">
    <text evidence="3 7">Belongs to the NAD(P)-dependent epimerase/dehydratase family. dTDP-glucose dehydratase subfamily.</text>
</comment>
<dbReference type="EMBL" id="JACHGI010000002">
    <property type="protein sequence ID" value="MBB6465518.1"/>
    <property type="molecule type" value="Genomic_DNA"/>
</dbReference>
<evidence type="ECO:0000256" key="6">
    <source>
        <dbReference type="ARBA" id="ARBA00023239"/>
    </source>
</evidence>
<dbReference type="NCBIfam" id="TIGR01181">
    <property type="entry name" value="dTDP_gluc_dehyt"/>
    <property type="match status" value="1"/>
</dbReference>
<dbReference type="InterPro" id="IPR005888">
    <property type="entry name" value="dTDP_Gluc_deHydtase"/>
</dbReference>
<keyword evidence="6 7" id="KW-0456">Lyase</keyword>
<dbReference type="AlphaFoldDB" id="A0A8E2BB72"/>
<evidence type="ECO:0000256" key="4">
    <source>
        <dbReference type="ARBA" id="ARBA00011990"/>
    </source>
</evidence>
<evidence type="ECO:0000313" key="9">
    <source>
        <dbReference type="EMBL" id="MBB6465518.1"/>
    </source>
</evidence>
<name>A0A8E2BB72_9HYPH</name>
<dbReference type="Gene3D" id="3.90.25.10">
    <property type="entry name" value="UDP-galactose 4-epimerase, domain 1"/>
    <property type="match status" value="1"/>
</dbReference>
<dbReference type="InterPro" id="IPR016040">
    <property type="entry name" value="NAD(P)-bd_dom"/>
</dbReference>
<protein>
    <recommendedName>
        <fullName evidence="4 7">dTDP-glucose 4,6-dehydratase</fullName>
        <ecNumber evidence="4 7">4.2.1.46</ecNumber>
    </recommendedName>
</protein>
<dbReference type="GO" id="GO:0009225">
    <property type="term" value="P:nucleotide-sugar metabolic process"/>
    <property type="evidence" value="ECO:0007669"/>
    <property type="project" value="InterPro"/>
</dbReference>
<evidence type="ECO:0000256" key="7">
    <source>
        <dbReference type="RuleBase" id="RU004473"/>
    </source>
</evidence>
<dbReference type="Gene3D" id="3.40.50.720">
    <property type="entry name" value="NAD(P)-binding Rossmann-like Domain"/>
    <property type="match status" value="1"/>
</dbReference>
<reference evidence="9 10" key="1">
    <citation type="submission" date="2020-08" db="EMBL/GenBank/DDBJ databases">
        <title>Genomic Encyclopedia of Type Strains, Phase IV (KMG-IV): sequencing the most valuable type-strain genomes for metagenomic binning, comparative biology and taxonomic classification.</title>
        <authorList>
            <person name="Goeker M."/>
        </authorList>
    </citation>
    <scope>NUCLEOTIDE SEQUENCE [LARGE SCALE GENOMIC DNA]</scope>
    <source>
        <strain evidence="9 10">DSM 17454</strain>
    </source>
</reference>
<comment type="caution">
    <text evidence="9">The sequence shown here is derived from an EMBL/GenBank/DDBJ whole genome shotgun (WGS) entry which is preliminary data.</text>
</comment>